<keyword evidence="1" id="KW-0472">Membrane</keyword>
<organism evidence="2 3">
    <name type="scientific">Phyllobacterium endophyticum</name>
    <dbReference type="NCBI Taxonomy" id="1149773"/>
    <lineage>
        <taxon>Bacteria</taxon>
        <taxon>Pseudomonadati</taxon>
        <taxon>Pseudomonadota</taxon>
        <taxon>Alphaproteobacteria</taxon>
        <taxon>Hyphomicrobiales</taxon>
        <taxon>Phyllobacteriaceae</taxon>
        <taxon>Phyllobacterium</taxon>
    </lineage>
</organism>
<dbReference type="Proteomes" id="UP000241158">
    <property type="component" value="Unassembled WGS sequence"/>
</dbReference>
<keyword evidence="1" id="KW-1133">Transmembrane helix</keyword>
<keyword evidence="1" id="KW-0812">Transmembrane</keyword>
<sequence>MCCVLTALLVTFFTAWRARLKTMIECWPQVRIATTLVTATIVFVAVSAVAAEHAWHYLSRAQANERTVLAEFMAQPICRGSN</sequence>
<name>A0A2P7ANF7_9HYPH</name>
<dbReference type="EMBL" id="PGGN01000004">
    <property type="protein sequence ID" value="PSH55736.1"/>
    <property type="molecule type" value="Genomic_DNA"/>
</dbReference>
<dbReference type="OrthoDB" id="8455601at2"/>
<dbReference type="AlphaFoldDB" id="A0A2P7ANF7"/>
<proteinExistence type="predicted"/>
<evidence type="ECO:0000256" key="1">
    <source>
        <dbReference type="SAM" id="Phobius"/>
    </source>
</evidence>
<comment type="caution">
    <text evidence="2">The sequence shown here is derived from an EMBL/GenBank/DDBJ whole genome shotgun (WGS) entry which is preliminary data.</text>
</comment>
<evidence type="ECO:0000313" key="3">
    <source>
        <dbReference type="Proteomes" id="UP000241158"/>
    </source>
</evidence>
<keyword evidence="3" id="KW-1185">Reference proteome</keyword>
<gene>
    <name evidence="2" type="ORF">CU100_18845</name>
</gene>
<reference evidence="3" key="1">
    <citation type="submission" date="2017-11" db="EMBL/GenBank/DDBJ databases">
        <authorList>
            <person name="Kuznetsova I."/>
            <person name="Sazanova A."/>
            <person name="Chirak E."/>
            <person name="Safronova V."/>
            <person name="Willems A."/>
        </authorList>
    </citation>
    <scope>NUCLEOTIDE SEQUENCE [LARGE SCALE GENOMIC DNA]</scope>
    <source>
        <strain evidence="3">PEPV15</strain>
    </source>
</reference>
<protein>
    <submittedName>
        <fullName evidence="2">Uncharacterized protein</fullName>
    </submittedName>
</protein>
<feature type="transmembrane region" description="Helical" evidence="1">
    <location>
        <begin position="33"/>
        <end position="51"/>
    </location>
</feature>
<evidence type="ECO:0000313" key="2">
    <source>
        <dbReference type="EMBL" id="PSH55736.1"/>
    </source>
</evidence>
<dbReference type="RefSeq" id="WP_106718146.1">
    <property type="nucleotide sequence ID" value="NZ_JACHXT010000001.1"/>
</dbReference>
<accession>A0A2P7ANF7</accession>